<dbReference type="Proteomes" id="UP001310692">
    <property type="component" value="Unassembled WGS sequence"/>
</dbReference>
<dbReference type="PRINTS" id="PR00455">
    <property type="entry name" value="HTHTETR"/>
</dbReference>
<feature type="DNA-binding region" description="H-T-H motif" evidence="2">
    <location>
        <begin position="42"/>
        <end position="61"/>
    </location>
</feature>
<dbReference type="InterPro" id="IPR036271">
    <property type="entry name" value="Tet_transcr_reg_TetR-rel_C_sf"/>
</dbReference>
<organism evidence="5 6">
    <name type="scientific">Hyphobacterium marinum</name>
    <dbReference type="NCBI Taxonomy" id="3116574"/>
    <lineage>
        <taxon>Bacteria</taxon>
        <taxon>Pseudomonadati</taxon>
        <taxon>Pseudomonadota</taxon>
        <taxon>Alphaproteobacteria</taxon>
        <taxon>Maricaulales</taxon>
        <taxon>Maricaulaceae</taxon>
        <taxon>Hyphobacterium</taxon>
    </lineage>
</organism>
<evidence type="ECO:0000256" key="1">
    <source>
        <dbReference type="ARBA" id="ARBA00023125"/>
    </source>
</evidence>
<protein>
    <submittedName>
        <fullName evidence="5">TetR/AcrR family transcriptional regulator</fullName>
    </submittedName>
</protein>
<evidence type="ECO:0000259" key="4">
    <source>
        <dbReference type="PROSITE" id="PS50977"/>
    </source>
</evidence>
<keyword evidence="1 2" id="KW-0238">DNA-binding</keyword>
<dbReference type="EMBL" id="JAZDRO010000001">
    <property type="protein sequence ID" value="MEE2565675.1"/>
    <property type="molecule type" value="Genomic_DNA"/>
</dbReference>
<dbReference type="InterPro" id="IPR050109">
    <property type="entry name" value="HTH-type_TetR-like_transc_reg"/>
</dbReference>
<gene>
    <name evidence="5" type="ORF">V0U35_03205</name>
</gene>
<dbReference type="Gene3D" id="1.10.357.10">
    <property type="entry name" value="Tetracycline Repressor, domain 2"/>
    <property type="match status" value="1"/>
</dbReference>
<dbReference type="PANTHER" id="PTHR30055">
    <property type="entry name" value="HTH-TYPE TRANSCRIPTIONAL REGULATOR RUTR"/>
    <property type="match status" value="1"/>
</dbReference>
<evidence type="ECO:0000256" key="3">
    <source>
        <dbReference type="SAM" id="MobiDB-lite"/>
    </source>
</evidence>
<dbReference type="InterPro" id="IPR001647">
    <property type="entry name" value="HTH_TetR"/>
</dbReference>
<dbReference type="PROSITE" id="PS50977">
    <property type="entry name" value="HTH_TETR_2"/>
    <property type="match status" value="1"/>
</dbReference>
<dbReference type="SUPFAM" id="SSF46689">
    <property type="entry name" value="Homeodomain-like"/>
    <property type="match status" value="1"/>
</dbReference>
<keyword evidence="6" id="KW-1185">Reference proteome</keyword>
<comment type="caution">
    <text evidence="5">The sequence shown here is derived from an EMBL/GenBank/DDBJ whole genome shotgun (WGS) entry which is preliminary data.</text>
</comment>
<feature type="compositionally biased region" description="Basic and acidic residues" evidence="3">
    <location>
        <begin position="7"/>
        <end position="21"/>
    </location>
</feature>
<evidence type="ECO:0000313" key="6">
    <source>
        <dbReference type="Proteomes" id="UP001310692"/>
    </source>
</evidence>
<dbReference type="InterPro" id="IPR009057">
    <property type="entry name" value="Homeodomain-like_sf"/>
</dbReference>
<name>A0ABU7LWV0_9PROT</name>
<accession>A0ABU7LWV0</accession>
<dbReference type="InterPro" id="IPR023772">
    <property type="entry name" value="DNA-bd_HTH_TetR-type_CS"/>
</dbReference>
<dbReference type="PROSITE" id="PS01081">
    <property type="entry name" value="HTH_TETR_1"/>
    <property type="match status" value="1"/>
</dbReference>
<dbReference type="Gene3D" id="1.10.10.60">
    <property type="entry name" value="Homeodomain-like"/>
    <property type="match status" value="1"/>
</dbReference>
<proteinExistence type="predicted"/>
<sequence>MSTLKSKTPDKSPKTARGERTRRKLLEAAEREFGANGFHATSIGEITRRAKVALGTFYVYFESKDEVFRALVAHMGHVTRSWIAERVSDAPNRLEAERRGVKAFIEFAREHRDLYHIVMEAQFVAPDAYRAYYDNFADGYRRNLEDAAGRGEIRAGDAEARAWALIGVSVFLGLRFGVWDETRKADDLADAVYDLLKNGLDA</sequence>
<dbReference type="RefSeq" id="WP_330195207.1">
    <property type="nucleotide sequence ID" value="NZ_JAZDRO010000001.1"/>
</dbReference>
<evidence type="ECO:0000256" key="2">
    <source>
        <dbReference type="PROSITE-ProRule" id="PRU00335"/>
    </source>
</evidence>
<reference evidence="5 6" key="1">
    <citation type="submission" date="2024-01" db="EMBL/GenBank/DDBJ databases">
        <title>Hyphobacterium bacterium isolated from marine sediment.</title>
        <authorList>
            <person name="Zhao S."/>
        </authorList>
    </citation>
    <scope>NUCLEOTIDE SEQUENCE [LARGE SCALE GENOMIC DNA]</scope>
    <source>
        <strain evidence="5 6">Y60-23</strain>
    </source>
</reference>
<dbReference type="PANTHER" id="PTHR30055:SF226">
    <property type="entry name" value="HTH-TYPE TRANSCRIPTIONAL REGULATOR PKSA"/>
    <property type="match status" value="1"/>
</dbReference>
<feature type="domain" description="HTH tetR-type" evidence="4">
    <location>
        <begin position="19"/>
        <end position="79"/>
    </location>
</feature>
<dbReference type="SUPFAM" id="SSF48498">
    <property type="entry name" value="Tetracyclin repressor-like, C-terminal domain"/>
    <property type="match status" value="1"/>
</dbReference>
<dbReference type="Pfam" id="PF00440">
    <property type="entry name" value="TetR_N"/>
    <property type="match status" value="1"/>
</dbReference>
<evidence type="ECO:0000313" key="5">
    <source>
        <dbReference type="EMBL" id="MEE2565675.1"/>
    </source>
</evidence>
<feature type="region of interest" description="Disordered" evidence="3">
    <location>
        <begin position="1"/>
        <end position="21"/>
    </location>
</feature>